<comment type="caution">
    <text evidence="1">The sequence shown here is derived from an EMBL/GenBank/DDBJ whole genome shotgun (WGS) entry which is preliminary data.</text>
</comment>
<evidence type="ECO:0000313" key="2">
    <source>
        <dbReference type="Proteomes" id="UP001409291"/>
    </source>
</evidence>
<dbReference type="PROSITE" id="PS51257">
    <property type="entry name" value="PROKAR_LIPOPROTEIN"/>
    <property type="match status" value="1"/>
</dbReference>
<protein>
    <recommendedName>
        <fullName evidence="3">Lipoprotein</fullName>
    </recommendedName>
</protein>
<sequence length="211" mass="22941">MRKINQIAVLSALAFATACGNTTQNQQGGDKSKKSNIPIEELTIDGPVKNNKHLFLRIVDDVKTDSSYIYTAKSTFKGDTVGLKVEVVNLIPAGIIDDVANEDVGFTKGKIKISSLGAESDAFIKALGKIYEVPASGPFASATLVPTVFSSNKVNADLDKTATYSFKLFLEQKSGEPAEMFFNIDTYKKSLEFKEKDPKFRAPFISALEGK</sequence>
<proteinExistence type="predicted"/>
<keyword evidence="2" id="KW-1185">Reference proteome</keyword>
<reference evidence="1 2" key="1">
    <citation type="submission" date="2024-04" db="EMBL/GenBank/DDBJ databases">
        <title>WGS of bacteria from Torrens River.</title>
        <authorList>
            <person name="Wyrsch E.R."/>
            <person name="Drigo B."/>
        </authorList>
    </citation>
    <scope>NUCLEOTIDE SEQUENCE [LARGE SCALE GENOMIC DNA]</scope>
    <source>
        <strain evidence="1 2">TWI391</strain>
    </source>
</reference>
<evidence type="ECO:0008006" key="3">
    <source>
        <dbReference type="Google" id="ProtNLM"/>
    </source>
</evidence>
<dbReference type="EMBL" id="JBDJNQ010000008">
    <property type="protein sequence ID" value="MEN5378835.1"/>
    <property type="molecule type" value="Genomic_DNA"/>
</dbReference>
<dbReference type="RefSeq" id="WP_132772698.1">
    <property type="nucleotide sequence ID" value="NZ_JAOQNK010000001.1"/>
</dbReference>
<evidence type="ECO:0000313" key="1">
    <source>
        <dbReference type="EMBL" id="MEN5378835.1"/>
    </source>
</evidence>
<name>A0ABV0BW90_9SPHI</name>
<dbReference type="Proteomes" id="UP001409291">
    <property type="component" value="Unassembled WGS sequence"/>
</dbReference>
<organism evidence="1 2">
    <name type="scientific">Sphingobacterium kitahiroshimense</name>
    <dbReference type="NCBI Taxonomy" id="470446"/>
    <lineage>
        <taxon>Bacteria</taxon>
        <taxon>Pseudomonadati</taxon>
        <taxon>Bacteroidota</taxon>
        <taxon>Sphingobacteriia</taxon>
        <taxon>Sphingobacteriales</taxon>
        <taxon>Sphingobacteriaceae</taxon>
        <taxon>Sphingobacterium</taxon>
    </lineage>
</organism>
<accession>A0ABV0BW90</accession>
<gene>
    <name evidence="1" type="ORF">ABE541_16355</name>
</gene>